<organism evidence="1 2">
    <name type="scientific">Allacma fusca</name>
    <dbReference type="NCBI Taxonomy" id="39272"/>
    <lineage>
        <taxon>Eukaryota</taxon>
        <taxon>Metazoa</taxon>
        <taxon>Ecdysozoa</taxon>
        <taxon>Arthropoda</taxon>
        <taxon>Hexapoda</taxon>
        <taxon>Collembola</taxon>
        <taxon>Symphypleona</taxon>
        <taxon>Sminthuridae</taxon>
        <taxon>Allacma</taxon>
    </lineage>
</organism>
<dbReference type="Proteomes" id="UP000708208">
    <property type="component" value="Unassembled WGS sequence"/>
</dbReference>
<proteinExistence type="predicted"/>
<dbReference type="EMBL" id="CAJVCH010549626">
    <property type="protein sequence ID" value="CAG7828980.1"/>
    <property type="molecule type" value="Genomic_DNA"/>
</dbReference>
<keyword evidence="2" id="KW-1185">Reference proteome</keyword>
<accession>A0A8J2LUP7</accession>
<gene>
    <name evidence="1" type="ORF">AFUS01_LOCUS38868</name>
</gene>
<evidence type="ECO:0000313" key="1">
    <source>
        <dbReference type="EMBL" id="CAG7828980.1"/>
    </source>
</evidence>
<name>A0A8J2LUP7_9HEXA</name>
<dbReference type="PANTHER" id="PTHR46954">
    <property type="entry name" value="C2H2-TYPE DOMAIN-CONTAINING PROTEIN"/>
    <property type="match status" value="1"/>
</dbReference>
<feature type="non-terminal residue" evidence="1">
    <location>
        <position position="1"/>
    </location>
</feature>
<dbReference type="PANTHER" id="PTHR46954:SF1">
    <property type="entry name" value="C2H2-TYPE DOMAIN-CONTAINING PROTEIN"/>
    <property type="match status" value="1"/>
</dbReference>
<protein>
    <submittedName>
        <fullName evidence="1">Uncharacterized protein</fullName>
    </submittedName>
</protein>
<dbReference type="OrthoDB" id="2433005at2759"/>
<comment type="caution">
    <text evidence="1">The sequence shown here is derived from an EMBL/GenBank/DDBJ whole genome shotgun (WGS) entry which is preliminary data.</text>
</comment>
<sequence length="205" mass="22980">FRLSRQGLSLRFKPRNKNSVWGRRHIATVNVKLAKASNTLRKHHPDTHFCAGVIKYLHDIAELFGNTNVSVLSVDDQANVPLGITAAKVQSPVLMRMDYEVRLYDHDFAVGSSQKLTPSVYAGLVVKDECCLASTDNFCVSGIEGSDLTEAEQFSHEDILSMEDEPESDDDNPLTSVLPPRVQQVQTFLSNITEEWKLIHVRQSQ</sequence>
<reference evidence="1" key="1">
    <citation type="submission" date="2021-06" db="EMBL/GenBank/DDBJ databases">
        <authorList>
            <person name="Hodson N. C."/>
            <person name="Mongue J. A."/>
            <person name="Jaron S. K."/>
        </authorList>
    </citation>
    <scope>NUCLEOTIDE SEQUENCE</scope>
</reference>
<evidence type="ECO:0000313" key="2">
    <source>
        <dbReference type="Proteomes" id="UP000708208"/>
    </source>
</evidence>
<dbReference type="AlphaFoldDB" id="A0A8J2LUP7"/>